<dbReference type="Gene3D" id="3.10.450.50">
    <property type="match status" value="1"/>
</dbReference>
<keyword evidence="3" id="KW-1185">Reference proteome</keyword>
<evidence type="ECO:0000259" key="1">
    <source>
        <dbReference type="Pfam" id="PF12680"/>
    </source>
</evidence>
<dbReference type="Proteomes" id="UP000467249">
    <property type="component" value="Chromosome"/>
</dbReference>
<dbReference type="KEGG" id="many:MANY_14640"/>
<evidence type="ECO:0000313" key="2">
    <source>
        <dbReference type="EMBL" id="BBZ76127.1"/>
    </source>
</evidence>
<dbReference type="InterPro" id="IPR032710">
    <property type="entry name" value="NTF2-like_dom_sf"/>
</dbReference>
<reference evidence="2 3" key="1">
    <citation type="journal article" date="2019" name="Emerg. Microbes Infect.">
        <title>Comprehensive subspecies identification of 175 nontuberculous mycobacteria species based on 7547 genomic profiles.</title>
        <authorList>
            <person name="Matsumoto Y."/>
            <person name="Kinjo T."/>
            <person name="Motooka D."/>
            <person name="Nabeya D."/>
            <person name="Jung N."/>
            <person name="Uechi K."/>
            <person name="Horii T."/>
            <person name="Iida T."/>
            <person name="Fujita J."/>
            <person name="Nakamura S."/>
        </authorList>
    </citation>
    <scope>NUCLEOTIDE SEQUENCE [LARGE SCALE GENOMIC DNA]</scope>
    <source>
        <strain evidence="2 3">JCM 30275</strain>
    </source>
</reference>
<dbReference type="EMBL" id="AP022620">
    <property type="protein sequence ID" value="BBZ76127.1"/>
    <property type="molecule type" value="Genomic_DNA"/>
</dbReference>
<organism evidence="2 3">
    <name type="scientific">Mycolicibacterium anyangense</name>
    <dbReference type="NCBI Taxonomy" id="1431246"/>
    <lineage>
        <taxon>Bacteria</taxon>
        <taxon>Bacillati</taxon>
        <taxon>Actinomycetota</taxon>
        <taxon>Actinomycetes</taxon>
        <taxon>Mycobacteriales</taxon>
        <taxon>Mycobacteriaceae</taxon>
        <taxon>Mycolicibacterium</taxon>
    </lineage>
</organism>
<evidence type="ECO:0000313" key="3">
    <source>
        <dbReference type="Proteomes" id="UP000467249"/>
    </source>
</evidence>
<dbReference type="Pfam" id="PF12680">
    <property type="entry name" value="SnoaL_2"/>
    <property type="match status" value="1"/>
</dbReference>
<name>A0A6N4W7M5_9MYCO</name>
<accession>A0A6N4W7M5</accession>
<protein>
    <recommendedName>
        <fullName evidence="1">SnoaL-like domain-containing protein</fullName>
    </recommendedName>
</protein>
<feature type="domain" description="SnoaL-like" evidence="1">
    <location>
        <begin position="18"/>
        <end position="118"/>
    </location>
</feature>
<dbReference type="AlphaFoldDB" id="A0A6N4W7M5"/>
<gene>
    <name evidence="2" type="ORF">MANY_14640</name>
</gene>
<sequence>MPTEVAVPATVSDTVLGMWRALSARDWESVKTFLSDDCIYVDMPVGPAAAARGPEDIVKRLKVGLEPLAGYQNHDGVLVSNGVDTMYEHSETWTFQTGEQGVLSFVTVHKVVDGKITLWKDYWDMNGLTSFAPPTWLEDFATADMSWIFDATGLI</sequence>
<proteinExistence type="predicted"/>
<dbReference type="SUPFAM" id="SSF54427">
    <property type="entry name" value="NTF2-like"/>
    <property type="match status" value="1"/>
</dbReference>
<dbReference type="InterPro" id="IPR037401">
    <property type="entry name" value="SnoaL-like"/>
</dbReference>
<dbReference type="RefSeq" id="WP_163803630.1">
    <property type="nucleotide sequence ID" value="NZ_AP022620.1"/>
</dbReference>